<organism evidence="12 13">
    <name type="scientific">Martelella alba</name>
    <dbReference type="NCBI Taxonomy" id="2590451"/>
    <lineage>
        <taxon>Bacteria</taxon>
        <taxon>Pseudomonadati</taxon>
        <taxon>Pseudomonadota</taxon>
        <taxon>Alphaproteobacteria</taxon>
        <taxon>Hyphomicrobiales</taxon>
        <taxon>Aurantimonadaceae</taxon>
        <taxon>Martelella</taxon>
    </lineage>
</organism>
<dbReference type="PANTHER" id="PTHR11573">
    <property type="entry name" value="RIBONUCLEOSIDE-DIPHOSPHATE REDUCTASE LARGE CHAIN"/>
    <property type="match status" value="1"/>
</dbReference>
<dbReference type="InterPro" id="IPR039718">
    <property type="entry name" value="Rrm1"/>
</dbReference>
<dbReference type="Pfam" id="PF08343">
    <property type="entry name" value="RNR_N"/>
    <property type="match status" value="1"/>
</dbReference>
<dbReference type="InterPro" id="IPR013509">
    <property type="entry name" value="RNR_lsu_N"/>
</dbReference>
<dbReference type="Gene3D" id="3.20.70.20">
    <property type="match status" value="1"/>
</dbReference>
<proteinExistence type="inferred from homology"/>
<protein>
    <recommendedName>
        <fullName evidence="2 10">Ribonucleoside-diphosphate reductase</fullName>
        <ecNumber evidence="2 10">1.17.4.1</ecNumber>
    </recommendedName>
</protein>
<evidence type="ECO:0000256" key="9">
    <source>
        <dbReference type="ARBA" id="ARBA00047754"/>
    </source>
</evidence>
<dbReference type="InterPro" id="IPR013554">
    <property type="entry name" value="RNR_N"/>
</dbReference>
<evidence type="ECO:0000256" key="5">
    <source>
        <dbReference type="ARBA" id="ARBA00022840"/>
    </source>
</evidence>
<comment type="function">
    <text evidence="10">Provides the precursors necessary for DNA synthesis. Catalyzes the biosynthesis of deoxyribonucleotides from the corresponding ribonucleotides.</text>
</comment>
<evidence type="ECO:0000256" key="2">
    <source>
        <dbReference type="ARBA" id="ARBA00012274"/>
    </source>
</evidence>
<keyword evidence="4" id="KW-0547">Nucleotide-binding</keyword>
<dbReference type="RefSeq" id="WP_136990848.1">
    <property type="nucleotide sequence ID" value="NZ_SZPQ01000020.1"/>
</dbReference>
<evidence type="ECO:0000256" key="3">
    <source>
        <dbReference type="ARBA" id="ARBA00022533"/>
    </source>
</evidence>
<comment type="catalytic activity">
    <reaction evidence="9 10">
        <text>a 2'-deoxyribonucleoside 5'-diphosphate + [thioredoxin]-disulfide + H2O = a ribonucleoside 5'-diphosphate + [thioredoxin]-dithiol</text>
        <dbReference type="Rhea" id="RHEA:23252"/>
        <dbReference type="Rhea" id="RHEA-COMP:10698"/>
        <dbReference type="Rhea" id="RHEA-COMP:10700"/>
        <dbReference type="ChEBI" id="CHEBI:15377"/>
        <dbReference type="ChEBI" id="CHEBI:29950"/>
        <dbReference type="ChEBI" id="CHEBI:50058"/>
        <dbReference type="ChEBI" id="CHEBI:57930"/>
        <dbReference type="ChEBI" id="CHEBI:73316"/>
        <dbReference type="EC" id="1.17.4.1"/>
    </reaction>
</comment>
<evidence type="ECO:0000256" key="1">
    <source>
        <dbReference type="ARBA" id="ARBA00010406"/>
    </source>
</evidence>
<comment type="caution">
    <text evidence="12">The sequence shown here is derived from an EMBL/GenBank/DDBJ whole genome shotgun (WGS) entry which is preliminary data.</text>
</comment>
<evidence type="ECO:0000256" key="4">
    <source>
        <dbReference type="ARBA" id="ARBA00022741"/>
    </source>
</evidence>
<dbReference type="InterPro" id="IPR008926">
    <property type="entry name" value="RNR_R1-su_N"/>
</dbReference>
<dbReference type="InterPro" id="IPR026459">
    <property type="entry name" value="RNR_1b_NrdE"/>
</dbReference>
<gene>
    <name evidence="12" type="primary">nrdE</name>
    <name evidence="12" type="ORF">FCN80_14390</name>
</gene>
<dbReference type="Gene3D" id="1.10.1650.20">
    <property type="match status" value="1"/>
</dbReference>
<dbReference type="InterPro" id="IPR013346">
    <property type="entry name" value="NrdE_NrdA_C"/>
</dbReference>
<keyword evidence="3" id="KW-0021">Allosteric enzyme</keyword>
<evidence type="ECO:0000256" key="6">
    <source>
        <dbReference type="ARBA" id="ARBA00023002"/>
    </source>
</evidence>
<evidence type="ECO:0000256" key="7">
    <source>
        <dbReference type="ARBA" id="ARBA00023116"/>
    </source>
</evidence>
<keyword evidence="8" id="KW-1015">Disulfide bond</keyword>
<keyword evidence="7 10" id="KW-0215">Deoxyribonucleotide synthesis</keyword>
<dbReference type="EC" id="1.17.4.1" evidence="2 10"/>
<dbReference type="InterPro" id="IPR000788">
    <property type="entry name" value="RNR_lg_C"/>
</dbReference>
<keyword evidence="5" id="KW-0067">ATP-binding</keyword>
<dbReference type="SUPFAM" id="SSF48168">
    <property type="entry name" value="R1 subunit of ribonucleotide reductase, N-terminal domain"/>
    <property type="match status" value="1"/>
</dbReference>
<dbReference type="SUPFAM" id="SSF51998">
    <property type="entry name" value="PFL-like glycyl radical enzymes"/>
    <property type="match status" value="1"/>
</dbReference>
<dbReference type="NCBIfam" id="TIGR02506">
    <property type="entry name" value="NrdE_NrdA"/>
    <property type="match status" value="1"/>
</dbReference>
<dbReference type="Pfam" id="PF00317">
    <property type="entry name" value="Ribonuc_red_lgN"/>
    <property type="match status" value="1"/>
</dbReference>
<evidence type="ECO:0000256" key="10">
    <source>
        <dbReference type="RuleBase" id="RU003410"/>
    </source>
</evidence>
<reference evidence="12 13" key="1">
    <citation type="submission" date="2019-04" db="EMBL/GenBank/DDBJ databases">
        <authorList>
            <person name="Li M."/>
            <person name="Gao C."/>
        </authorList>
    </citation>
    <scope>NUCLEOTIDE SEQUENCE [LARGE SCALE GENOMIC DNA]</scope>
    <source>
        <strain evidence="12 13">BGMRC 2031</strain>
    </source>
</reference>
<dbReference type="Proteomes" id="UP000305202">
    <property type="component" value="Unassembled WGS sequence"/>
</dbReference>
<name>A0ABY2SJT8_9HYPH</name>
<dbReference type="Pfam" id="PF02867">
    <property type="entry name" value="Ribonuc_red_lgC"/>
    <property type="match status" value="1"/>
</dbReference>
<dbReference type="PROSITE" id="PS00089">
    <property type="entry name" value="RIBORED_LARGE"/>
    <property type="match status" value="1"/>
</dbReference>
<evidence type="ECO:0000256" key="8">
    <source>
        <dbReference type="ARBA" id="ARBA00023157"/>
    </source>
</evidence>
<dbReference type="GO" id="GO:0004748">
    <property type="term" value="F:ribonucleoside-diphosphate reductase activity, thioredoxin disulfide as acceptor"/>
    <property type="evidence" value="ECO:0007669"/>
    <property type="project" value="UniProtKB-EC"/>
</dbReference>
<comment type="similarity">
    <text evidence="1 10">Belongs to the ribonucleoside diphosphate reductase large chain family.</text>
</comment>
<dbReference type="CDD" id="cd01679">
    <property type="entry name" value="RNR_I"/>
    <property type="match status" value="1"/>
</dbReference>
<keyword evidence="13" id="KW-1185">Reference proteome</keyword>
<dbReference type="NCBIfam" id="TIGR04170">
    <property type="entry name" value="RNR_1b_NrdE"/>
    <property type="match status" value="1"/>
</dbReference>
<keyword evidence="6 10" id="KW-0560">Oxidoreductase</keyword>
<dbReference type="EMBL" id="SZPQ01000020">
    <property type="protein sequence ID" value="TKI05298.1"/>
    <property type="molecule type" value="Genomic_DNA"/>
</dbReference>
<accession>A0ABY2SJT8</accession>
<evidence type="ECO:0000313" key="12">
    <source>
        <dbReference type="EMBL" id="TKI05298.1"/>
    </source>
</evidence>
<feature type="domain" description="Ribonucleotide reductase large subunit" evidence="11">
    <location>
        <begin position="569"/>
        <end position="591"/>
    </location>
</feature>
<sequence>MLPTTELNTARPGPELADYHALNAMLNLYDAQGRLQLDKDRQAIAQYFAQHVLPNSRRFASPRARLEALTAEGYYEAKVLAPYAPDFIDELFRRAATRRFRFQTFMGALKFYSGYALKTFDGRQYLEHFEDRVCMVALTLAAGNPDLALDLLDEMLSGRFQPATPTFLNCGKQQRGEFVSCFLLRIEDNMESIGRAINAALQLSKRGGGVAFMLSNLREAGAPIKRIENQSSGVVPVMKMLEDAFSYANQLGARQGAGAVYLHAHHPDIMRFLDTKRENADEKIRIKTLSLGVVVPDITFQLARDNQPMCLFSPYDVERVYNKPFSQIAISERYHEMVADPRIRKTTVDARRFFQTLAEIQFESGYPYMVFEDTVNRANPIDGRINMSNLCSEILQVNSATEYNEDLSYRRVGKDISCNLGSLNIARAMDSPDFGRTVDIAVRALTSVADMSQITSVPSIVKGNDESHAIGLGQMNLHGYLAREHIHYGSEEGVDFTNMYFYAVTYHALRASNRLAKERGRTFADFGRSKYASGEYFRPYLEKAWRPATERVRQLFAKADIDLPDRDDWLALRESVMTYGLYNQNLQAVPPTGSISYINHATSSIHPIVSPIEIRKEGKTGRVYYPAPYLDEDTLPYYRDAYEIGPEKIIATYAAASRHVDQGLSLTLFFRDTATTRDINKAQITAWKQGIKTLYYIRIRQMALEGTEVQGCVSCAL</sequence>
<dbReference type="PANTHER" id="PTHR11573:SF30">
    <property type="entry name" value="RIBONUCLEOSIDE-DIPHOSPHATE REDUCTASE 2 SUBUNIT ALPHA"/>
    <property type="match status" value="1"/>
</dbReference>
<dbReference type="PRINTS" id="PR01183">
    <property type="entry name" value="RIBORDTASEM1"/>
</dbReference>
<evidence type="ECO:0000313" key="13">
    <source>
        <dbReference type="Proteomes" id="UP000305202"/>
    </source>
</evidence>
<evidence type="ECO:0000259" key="11">
    <source>
        <dbReference type="PROSITE" id="PS00089"/>
    </source>
</evidence>